<dbReference type="AlphaFoldDB" id="A0A1L3LHM5"/>
<dbReference type="EMBL" id="CP013107">
    <property type="protein sequence ID" value="APG89591.1"/>
    <property type="molecule type" value="Genomic_DNA"/>
</dbReference>
<evidence type="ECO:0000313" key="2">
    <source>
        <dbReference type="EMBL" id="APG89591.1"/>
    </source>
</evidence>
<dbReference type="KEGG" id="same:SAMCFNEI73_Ch0258"/>
<reference evidence="2 3" key="1">
    <citation type="submission" date="2015-10" db="EMBL/GenBank/DDBJ databases">
        <title>Genomic differences between typical nodule nitrogen-fixing rhizobial strains and those coming from bean seeds.</title>
        <authorList>
            <person name="Peralta H."/>
            <person name="Aguilar-Vera A."/>
            <person name="Diaz R."/>
            <person name="Mora Y."/>
            <person name="Martinez-Batallar G."/>
            <person name="Salazar E."/>
            <person name="Vargas-Lagunas C."/>
            <person name="Encarnacion S."/>
            <person name="Girard L."/>
            <person name="Mora J."/>
        </authorList>
    </citation>
    <scope>NUCLEOTIDE SEQUENCE [LARGE SCALE GENOMIC DNA]</scope>
    <source>
        <strain evidence="2 3">CFNEI 73</strain>
    </source>
</reference>
<dbReference type="Proteomes" id="UP000182306">
    <property type="component" value="Chromosome"/>
</dbReference>
<evidence type="ECO:0000256" key="1">
    <source>
        <dbReference type="SAM" id="MobiDB-lite"/>
    </source>
</evidence>
<feature type="compositionally biased region" description="Polar residues" evidence="1">
    <location>
        <begin position="120"/>
        <end position="130"/>
    </location>
</feature>
<feature type="compositionally biased region" description="Low complexity" evidence="1">
    <location>
        <begin position="191"/>
        <end position="211"/>
    </location>
</feature>
<feature type="compositionally biased region" description="Basic and acidic residues" evidence="1">
    <location>
        <begin position="467"/>
        <end position="489"/>
    </location>
</feature>
<accession>A0A1L3LHM5</accession>
<keyword evidence="3" id="KW-1185">Reference proteome</keyword>
<feature type="region of interest" description="Disordered" evidence="1">
    <location>
        <begin position="266"/>
        <end position="330"/>
    </location>
</feature>
<protein>
    <submittedName>
        <fullName evidence="2">Uncharacterized protein</fullName>
    </submittedName>
</protein>
<feature type="compositionally biased region" description="Acidic residues" evidence="1">
    <location>
        <begin position="495"/>
        <end position="509"/>
    </location>
</feature>
<feature type="compositionally biased region" description="Low complexity" evidence="1">
    <location>
        <begin position="286"/>
        <end position="297"/>
    </location>
</feature>
<feature type="region of interest" description="Disordered" evidence="1">
    <location>
        <begin position="190"/>
        <end position="225"/>
    </location>
</feature>
<name>A0A1L3LHM5_9HYPH</name>
<feature type="region of interest" description="Disordered" evidence="1">
    <location>
        <begin position="359"/>
        <end position="426"/>
    </location>
</feature>
<feature type="compositionally biased region" description="Low complexity" evidence="1">
    <location>
        <begin position="319"/>
        <end position="330"/>
    </location>
</feature>
<dbReference type="OrthoDB" id="8283639at2"/>
<organism evidence="2 3">
    <name type="scientific">Sinorhizobium americanum</name>
    <dbReference type="NCBI Taxonomy" id="194963"/>
    <lineage>
        <taxon>Bacteria</taxon>
        <taxon>Pseudomonadati</taxon>
        <taxon>Pseudomonadota</taxon>
        <taxon>Alphaproteobacteria</taxon>
        <taxon>Hyphomicrobiales</taxon>
        <taxon>Rhizobiaceae</taxon>
        <taxon>Sinorhizobium/Ensifer group</taxon>
        <taxon>Sinorhizobium</taxon>
    </lineage>
</organism>
<proteinExistence type="predicted"/>
<dbReference type="RefSeq" id="WP_064255021.1">
    <property type="nucleotide sequence ID" value="NZ_CP013107.1"/>
</dbReference>
<evidence type="ECO:0000313" key="3">
    <source>
        <dbReference type="Proteomes" id="UP000182306"/>
    </source>
</evidence>
<feature type="region of interest" description="Disordered" evidence="1">
    <location>
        <begin position="458"/>
        <end position="510"/>
    </location>
</feature>
<sequence>MPILIGTIRTASTPGEDMVQAVRRVLPPAGQRAEAIQKLLDMPGRHLSGKEVLPRQALVRLIEDLARLLKFPPLPQEDGRAFVRRLVEVVESLPLPERQAIERQLGGGSLARRLAALTQSGPSTGFANPTTPLPAGHTGIRNLPLPLSAAPHLASAPTPQPNDLALLQAMLRKTYGADDGASAEPVLEEMPQAAETGAPARAAQQALAPAARSPSNGVSAAPAPAAVATDEGVELAEAIETASAEALESATAPTDDLLLVRSEGDEVGGQRQAAELPDDGAEQISGEAEPAGAQGSAGEEEGFETDGTYAPTRAKGNDARPPAQAAAPPGTVPEAALAGAAEALLQRSLDLPYMVAEDGRAPVSSDGGREAVSTRPAPDLPERLPEASPLDSAAEDAQPISEPVAAEKPEAAPRGSAAVQRQAPAGEDVAMQQTIALLVESGLPEIIPFAMVPYLPAKEEVDDEDESTARHPGDDGEGDGSGKDGREEASGGQDPEGDGDDTADAEASDAYDLYKKLGDLG</sequence>
<feature type="region of interest" description="Disordered" evidence="1">
    <location>
        <begin position="120"/>
        <end position="142"/>
    </location>
</feature>
<gene>
    <name evidence="2" type="ORF">SAMCFNEI73_Ch0258</name>
</gene>